<feature type="region of interest" description="Disordered" evidence="10">
    <location>
        <begin position="507"/>
        <end position="543"/>
    </location>
</feature>
<dbReference type="Pfam" id="PF00046">
    <property type="entry name" value="Homeodomain"/>
    <property type="match status" value="1"/>
</dbReference>
<evidence type="ECO:0000256" key="9">
    <source>
        <dbReference type="RuleBase" id="RU361194"/>
    </source>
</evidence>
<dbReference type="InterPro" id="IPR001356">
    <property type="entry name" value="HD"/>
</dbReference>
<dbReference type="SUPFAM" id="SSF46689">
    <property type="entry name" value="Homeodomain-like"/>
    <property type="match status" value="1"/>
</dbReference>
<feature type="DNA-binding region" description="Homeobox" evidence="7">
    <location>
        <begin position="406"/>
        <end position="465"/>
    </location>
</feature>
<dbReference type="Gene3D" id="1.10.260.40">
    <property type="entry name" value="lambda repressor-like DNA-binding domains"/>
    <property type="match status" value="1"/>
</dbReference>
<dbReference type="InterPro" id="IPR017970">
    <property type="entry name" value="Homeobox_CS"/>
</dbReference>
<evidence type="ECO:0000256" key="10">
    <source>
        <dbReference type="SAM" id="MobiDB-lite"/>
    </source>
</evidence>
<dbReference type="InterPro" id="IPR000327">
    <property type="entry name" value="POU_dom"/>
</dbReference>
<evidence type="ECO:0000256" key="7">
    <source>
        <dbReference type="PROSITE-ProRule" id="PRU00108"/>
    </source>
</evidence>
<dbReference type="InterPro" id="IPR000972">
    <property type="entry name" value="TF_octamer"/>
</dbReference>
<dbReference type="FunFam" id="1.10.260.40:FF:000001">
    <property type="entry name" value="POU domain protein"/>
    <property type="match status" value="1"/>
</dbReference>
<comment type="similarity">
    <text evidence="2">Belongs to the POU transcription factor family. Class-2 subfamily.</text>
</comment>
<keyword evidence="3 7" id="KW-0238">DNA-binding</keyword>
<dbReference type="GO" id="GO:0000978">
    <property type="term" value="F:RNA polymerase II cis-regulatory region sequence-specific DNA binding"/>
    <property type="evidence" value="ECO:0007669"/>
    <property type="project" value="TreeGrafter"/>
</dbReference>
<dbReference type="EMBL" id="JANPWB010000005">
    <property type="protein sequence ID" value="KAJ1189754.1"/>
    <property type="molecule type" value="Genomic_DNA"/>
</dbReference>
<feature type="region of interest" description="Disordered" evidence="10">
    <location>
        <begin position="155"/>
        <end position="179"/>
    </location>
</feature>
<dbReference type="PROSITE" id="PS50071">
    <property type="entry name" value="HOMEOBOX_2"/>
    <property type="match status" value="1"/>
</dbReference>
<keyword evidence="4 7" id="KW-0371">Homeobox</keyword>
<feature type="compositionally biased region" description="Low complexity" evidence="10">
    <location>
        <begin position="515"/>
        <end position="543"/>
    </location>
</feature>
<evidence type="ECO:0000256" key="2">
    <source>
        <dbReference type="ARBA" id="ARBA00008879"/>
    </source>
</evidence>
<dbReference type="AlphaFoldDB" id="A0AAV7UL72"/>
<evidence type="ECO:0000313" key="14">
    <source>
        <dbReference type="Proteomes" id="UP001066276"/>
    </source>
</evidence>
<comment type="caution">
    <text evidence="13">The sequence shown here is derived from an EMBL/GenBank/DDBJ whole genome shotgun (WGS) entry which is preliminary data.</text>
</comment>
<keyword evidence="5 9" id="KW-0804">Transcription</keyword>
<evidence type="ECO:0000256" key="6">
    <source>
        <dbReference type="ARBA" id="ARBA00023242"/>
    </source>
</evidence>
<evidence type="ECO:0000259" key="11">
    <source>
        <dbReference type="PROSITE" id="PS50071"/>
    </source>
</evidence>
<dbReference type="CDD" id="cd00086">
    <property type="entry name" value="homeodomain"/>
    <property type="match status" value="1"/>
</dbReference>
<dbReference type="GO" id="GO:0005634">
    <property type="term" value="C:nucleus"/>
    <property type="evidence" value="ECO:0007669"/>
    <property type="project" value="UniProtKB-SubCell"/>
</dbReference>
<dbReference type="InterPro" id="IPR009057">
    <property type="entry name" value="Homeodomain-like_sf"/>
</dbReference>
<reference evidence="13" key="1">
    <citation type="journal article" date="2022" name="bioRxiv">
        <title>Sequencing and chromosome-scale assembly of the giantPleurodeles waltlgenome.</title>
        <authorList>
            <person name="Brown T."/>
            <person name="Elewa A."/>
            <person name="Iarovenko S."/>
            <person name="Subramanian E."/>
            <person name="Araus A.J."/>
            <person name="Petzold A."/>
            <person name="Susuki M."/>
            <person name="Suzuki K.-i.T."/>
            <person name="Hayashi T."/>
            <person name="Toyoda A."/>
            <person name="Oliveira C."/>
            <person name="Osipova E."/>
            <person name="Leigh N.D."/>
            <person name="Simon A."/>
            <person name="Yun M.H."/>
        </authorList>
    </citation>
    <scope>NUCLEOTIDE SEQUENCE</scope>
    <source>
        <strain evidence="13">20211129_DDA</strain>
        <tissue evidence="13">Liver</tissue>
    </source>
</reference>
<evidence type="ECO:0000256" key="4">
    <source>
        <dbReference type="ARBA" id="ARBA00023155"/>
    </source>
</evidence>
<protein>
    <recommendedName>
        <fullName evidence="9">POU domain protein</fullName>
    </recommendedName>
</protein>
<evidence type="ECO:0000256" key="8">
    <source>
        <dbReference type="RuleBase" id="RU000682"/>
    </source>
</evidence>
<dbReference type="PANTHER" id="PTHR11636">
    <property type="entry name" value="POU DOMAIN"/>
    <property type="match status" value="1"/>
</dbReference>
<dbReference type="SUPFAM" id="SSF47413">
    <property type="entry name" value="lambda repressor-like DNA-binding domains"/>
    <property type="match status" value="1"/>
</dbReference>
<dbReference type="InterPro" id="IPR013847">
    <property type="entry name" value="POU"/>
</dbReference>
<dbReference type="PROSITE" id="PS00027">
    <property type="entry name" value="HOMEOBOX_1"/>
    <property type="match status" value="1"/>
</dbReference>
<sequence>MLLRRRAACGVGPVGQGRAGRIQQASGTLGYGLPDLRNQAAPRSPFTVGNFGDFGPGRGSVMGEYVLRSGATCYWGMRGCSSLGSKQESLYANARFAWASGQRWARRRELLFLALAHLQSRGAGSARRQVPRDRQLVSSPAWRMVNLESALSDIKMSREADSTEPGHRTEHAELGSDRNGLDFSRQIKKEDLGEVVQPGATQRPCHLPQAQMMATGQMQGDMSSLHSLQQLVLVPSHLQSGPQFMLSQPGQQAILSLPPHQGGLLQPQPGLGLTPQVVGRPGIPGSSLESHLEISQHLQVPKHLSNVPDEPSDLEELEKFAKMFKQRRIKLGFTQGDVGLAMGKLYGNDFSQTTISRFEALNLSFKNMCKLKPLLEKWLSDAECAPSDSAVNVPATYPLSEGFGRKRKKRTSIETNIRLTLEKRFSDNPKPSSEEITMISEQLGMEKEVVRVWFCNRRQKEKRINCPITVSLKPPAYNSRLAPTSCSLGSLAVTQMQATMAGAVSSSCPGNDSRSCSPGSSLQTSSPNSSQSSCKTSSNSTFNPSSTWYRWNPTTYLH</sequence>
<dbReference type="SMART" id="SM00352">
    <property type="entry name" value="POU"/>
    <property type="match status" value="1"/>
</dbReference>
<feature type="domain" description="Homeobox" evidence="11">
    <location>
        <begin position="404"/>
        <end position="464"/>
    </location>
</feature>
<dbReference type="Proteomes" id="UP001066276">
    <property type="component" value="Chromosome 3_1"/>
</dbReference>
<dbReference type="Gene3D" id="1.10.10.60">
    <property type="entry name" value="Homeodomain-like"/>
    <property type="match status" value="1"/>
</dbReference>
<dbReference type="GO" id="GO:0000981">
    <property type="term" value="F:DNA-binding transcription factor activity, RNA polymerase II-specific"/>
    <property type="evidence" value="ECO:0007669"/>
    <property type="project" value="InterPro"/>
</dbReference>
<dbReference type="PANTHER" id="PTHR11636:SF81">
    <property type="entry name" value="POU DOMAIN, CLASS 2, TRANSCRIPTION FACTOR 3"/>
    <property type="match status" value="1"/>
</dbReference>
<dbReference type="PRINTS" id="PR00028">
    <property type="entry name" value="POUDOMAIN"/>
</dbReference>
<evidence type="ECO:0000313" key="13">
    <source>
        <dbReference type="EMBL" id="KAJ1189754.1"/>
    </source>
</evidence>
<evidence type="ECO:0000259" key="12">
    <source>
        <dbReference type="PROSITE" id="PS51179"/>
    </source>
</evidence>
<dbReference type="InterPro" id="IPR010982">
    <property type="entry name" value="Lambda_DNA-bd_dom_sf"/>
</dbReference>
<evidence type="ECO:0000256" key="1">
    <source>
        <dbReference type="ARBA" id="ARBA00004123"/>
    </source>
</evidence>
<dbReference type="PROSITE" id="PS51179">
    <property type="entry name" value="POU_3"/>
    <property type="match status" value="1"/>
</dbReference>
<feature type="domain" description="POU-specific" evidence="12">
    <location>
        <begin position="309"/>
        <end position="383"/>
    </location>
</feature>
<keyword evidence="6 7" id="KW-0539">Nucleus</keyword>
<dbReference type="PRINTS" id="PR00029">
    <property type="entry name" value="OCTAMER"/>
</dbReference>
<evidence type="ECO:0000256" key="5">
    <source>
        <dbReference type="ARBA" id="ARBA00023163"/>
    </source>
</evidence>
<accession>A0AAV7UL72</accession>
<evidence type="ECO:0000256" key="3">
    <source>
        <dbReference type="ARBA" id="ARBA00023125"/>
    </source>
</evidence>
<gene>
    <name evidence="13" type="ORF">NDU88_006496</name>
</gene>
<dbReference type="Pfam" id="PF00157">
    <property type="entry name" value="Pou"/>
    <property type="match status" value="1"/>
</dbReference>
<dbReference type="SMART" id="SM00389">
    <property type="entry name" value="HOX"/>
    <property type="match status" value="1"/>
</dbReference>
<organism evidence="13 14">
    <name type="scientific">Pleurodeles waltl</name>
    <name type="common">Iberian ribbed newt</name>
    <dbReference type="NCBI Taxonomy" id="8319"/>
    <lineage>
        <taxon>Eukaryota</taxon>
        <taxon>Metazoa</taxon>
        <taxon>Chordata</taxon>
        <taxon>Craniata</taxon>
        <taxon>Vertebrata</taxon>
        <taxon>Euteleostomi</taxon>
        <taxon>Amphibia</taxon>
        <taxon>Batrachia</taxon>
        <taxon>Caudata</taxon>
        <taxon>Salamandroidea</taxon>
        <taxon>Salamandridae</taxon>
        <taxon>Pleurodelinae</taxon>
        <taxon>Pleurodeles</taxon>
    </lineage>
</organism>
<dbReference type="PROSITE" id="PS00465">
    <property type="entry name" value="POU_2"/>
    <property type="match status" value="1"/>
</dbReference>
<dbReference type="InterPro" id="IPR050255">
    <property type="entry name" value="POU_domain_TF"/>
</dbReference>
<keyword evidence="14" id="KW-1185">Reference proteome</keyword>
<proteinExistence type="inferred from homology"/>
<comment type="subcellular location">
    <subcellularLocation>
        <location evidence="1 7 8">Nucleus</location>
    </subcellularLocation>
</comment>
<name>A0AAV7UL72_PLEWA</name>
<dbReference type="PROSITE" id="PS00035">
    <property type="entry name" value="POU_1"/>
    <property type="match status" value="1"/>
</dbReference>